<dbReference type="OrthoDB" id="2162994at2759"/>
<feature type="compositionally biased region" description="Low complexity" evidence="1">
    <location>
        <begin position="55"/>
        <end position="67"/>
    </location>
</feature>
<feature type="region of interest" description="Disordered" evidence="1">
    <location>
        <begin position="280"/>
        <end position="333"/>
    </location>
</feature>
<name>K5X6Z6_AGABU</name>
<dbReference type="Proteomes" id="UP000008493">
    <property type="component" value="Unassembled WGS sequence"/>
</dbReference>
<dbReference type="AlphaFoldDB" id="K5X6Z6"/>
<protein>
    <submittedName>
        <fullName evidence="2">Uncharacterized protein</fullName>
    </submittedName>
</protein>
<feature type="region of interest" description="Disordered" evidence="1">
    <location>
        <begin position="204"/>
        <end position="242"/>
    </location>
</feature>
<evidence type="ECO:0000313" key="2">
    <source>
        <dbReference type="EMBL" id="EKM78737.1"/>
    </source>
</evidence>
<dbReference type="RefSeq" id="XP_007330553.1">
    <property type="nucleotide sequence ID" value="XM_007330491.1"/>
</dbReference>
<feature type="region of interest" description="Disordered" evidence="1">
    <location>
        <begin position="132"/>
        <end position="186"/>
    </location>
</feature>
<reference evidence="3" key="1">
    <citation type="journal article" date="2012" name="Proc. Natl. Acad. Sci. U.S.A.">
        <title>Genome sequence of the button mushroom Agaricus bisporus reveals mechanisms governing adaptation to a humic-rich ecological niche.</title>
        <authorList>
            <person name="Morin E."/>
            <person name="Kohler A."/>
            <person name="Baker A.R."/>
            <person name="Foulongne-Oriol M."/>
            <person name="Lombard V."/>
            <person name="Nagy L.G."/>
            <person name="Ohm R.A."/>
            <person name="Patyshakuliyeva A."/>
            <person name="Brun A."/>
            <person name="Aerts A.L."/>
            <person name="Bailey A.M."/>
            <person name="Billette C."/>
            <person name="Coutinho P.M."/>
            <person name="Deakin G."/>
            <person name="Doddapaneni H."/>
            <person name="Floudas D."/>
            <person name="Grimwood J."/>
            <person name="Hilden K."/>
            <person name="Kuees U."/>
            <person name="LaButti K.M."/>
            <person name="Lapidus A."/>
            <person name="Lindquist E.A."/>
            <person name="Lucas S.M."/>
            <person name="Murat C."/>
            <person name="Riley R.W."/>
            <person name="Salamov A.A."/>
            <person name="Schmutz J."/>
            <person name="Subramanian V."/>
            <person name="Woesten H.A.B."/>
            <person name="Xu J."/>
            <person name="Eastwood D.C."/>
            <person name="Foster G.D."/>
            <person name="Sonnenberg A.S."/>
            <person name="Cullen D."/>
            <person name="de Vries R.P."/>
            <person name="Lundell T."/>
            <person name="Hibbett D.S."/>
            <person name="Henrissat B."/>
            <person name="Burton K.S."/>
            <person name="Kerrigan R.W."/>
            <person name="Challen M.P."/>
            <person name="Grigoriev I.V."/>
            <person name="Martin F."/>
        </authorList>
    </citation>
    <scope>NUCLEOTIDE SEQUENCE [LARGE SCALE GENOMIC DNA]</scope>
    <source>
        <strain evidence="3">JB137-S8 / ATCC MYA-4627 / FGSC 10392</strain>
    </source>
</reference>
<dbReference type="EMBL" id="JH971391">
    <property type="protein sequence ID" value="EKM78737.1"/>
    <property type="molecule type" value="Genomic_DNA"/>
</dbReference>
<feature type="compositionally biased region" description="Gly residues" evidence="1">
    <location>
        <begin position="286"/>
        <end position="301"/>
    </location>
</feature>
<evidence type="ECO:0000256" key="1">
    <source>
        <dbReference type="SAM" id="MobiDB-lite"/>
    </source>
</evidence>
<keyword evidence="3" id="KW-1185">Reference proteome</keyword>
<organism evidence="2 3">
    <name type="scientific">Agaricus bisporus var. burnettii (strain JB137-S8 / ATCC MYA-4627 / FGSC 10392)</name>
    <name type="common">White button mushroom</name>
    <dbReference type="NCBI Taxonomy" id="597362"/>
    <lineage>
        <taxon>Eukaryota</taxon>
        <taxon>Fungi</taxon>
        <taxon>Dikarya</taxon>
        <taxon>Basidiomycota</taxon>
        <taxon>Agaricomycotina</taxon>
        <taxon>Agaricomycetes</taxon>
        <taxon>Agaricomycetidae</taxon>
        <taxon>Agaricales</taxon>
        <taxon>Agaricineae</taxon>
        <taxon>Agaricaceae</taxon>
        <taxon>Agaricus</taxon>
    </lineage>
</organism>
<evidence type="ECO:0000313" key="3">
    <source>
        <dbReference type="Proteomes" id="UP000008493"/>
    </source>
</evidence>
<dbReference type="STRING" id="597362.K5X6Z6"/>
<feature type="region of interest" description="Disordered" evidence="1">
    <location>
        <begin position="1"/>
        <end position="103"/>
    </location>
</feature>
<accession>K5X6Z6</accession>
<feature type="compositionally biased region" description="Low complexity" evidence="1">
    <location>
        <begin position="83"/>
        <end position="103"/>
    </location>
</feature>
<dbReference type="KEGG" id="abp:AGABI1DRAFT114340"/>
<feature type="compositionally biased region" description="Polar residues" evidence="1">
    <location>
        <begin position="162"/>
        <end position="176"/>
    </location>
</feature>
<dbReference type="GeneID" id="18824290"/>
<proteinExistence type="predicted"/>
<sequence length="333" mass="33131">MTPPHATIAAAAGSPGYASTFMRRSFGSGSEYGTPGTPPSASGSESGQHGRGHYTAFAAGATGEAETQNGNTLTPSPSPPAPASISVPSTSASGSLGLSTSGASTSTALSAASASTLTSTSALPQIESTQDNNFIHYHPPHPPPSQHHDRGIPSLSVHPHSYSHSQLHSPQGSQSHPPHFLPAGSISSTGHYVHTYTARPSPLSQANNIVTGPAAGPLTPLSVPHSATEGADGTDLSNGTQLPPLAYMDRLVGSNLGGGPNHANNVPSLGEVGGVKMEFGDKQVQGNGGGGNTEVGGGGTSVGREPLTPLSAESPIGPGVGGRHGRRTVLGGQ</sequence>
<gene>
    <name evidence="2" type="ORF">AGABI1DRAFT_114340</name>
</gene>
<dbReference type="InParanoid" id="K5X6Z6"/>
<dbReference type="HOGENOM" id="CLU_834104_0_0_1"/>